<gene>
    <name evidence="1" type="ORF">CHBEV_283</name>
</gene>
<dbReference type="EMBL" id="HF679132">
    <property type="protein sequence ID" value="CCU55851.1"/>
    <property type="molecule type" value="Genomic_DNA"/>
</dbReference>
<keyword evidence="2" id="KW-1185">Reference proteome</keyword>
<dbReference type="RefSeq" id="YP_008004353.1">
    <property type="nucleotide sequence ID" value="NC_021248.1"/>
</dbReference>
<reference evidence="1" key="1">
    <citation type="journal article" date="2013" name="J. Virol.">
        <title>New Insights into the Evolution of Entomopoxvirinae from the Complete Genome Sequences of Four Entomopoxviruses Infecting Adoxophyes honmai, Choristoneura biennis, Choristoneura rosaceana, and Mythimna separata.</title>
        <authorList>
            <person name="Theze J."/>
            <person name="Takatsuka J."/>
            <person name="Li Z."/>
            <person name="Gallais J."/>
            <person name="Doucet D."/>
            <person name="Arif B."/>
            <person name="Nakai M."/>
            <person name="Herniou E.A."/>
        </authorList>
    </citation>
    <scope>NUCLEOTIDE SEQUENCE</scope>
</reference>
<dbReference type="Proteomes" id="UP000792220">
    <property type="component" value="Genome"/>
</dbReference>
<protein>
    <submittedName>
        <fullName evidence="1">Uncharacterized protein</fullName>
    </submittedName>
</protein>
<name>A0A916KPV9_CBEPV</name>
<dbReference type="OrthoDB" id="21918at10239"/>
<organism evidence="1 2">
    <name type="scientific">Choristoneura biennis entomopoxvirus</name>
    <name type="common">CbEPV</name>
    <dbReference type="NCBI Taxonomy" id="10288"/>
    <lineage>
        <taxon>Viruses</taxon>
        <taxon>Varidnaviria</taxon>
        <taxon>Bamfordvirae</taxon>
        <taxon>Nucleocytoviricota</taxon>
        <taxon>Pokkesviricetes</taxon>
        <taxon>Chitovirales</taxon>
        <taxon>Poxviridae</taxon>
        <taxon>Entomopoxvirinae</taxon>
        <taxon>Betaentomopoxvirus</taxon>
        <taxon>Betaentomopoxvirus cbiennis</taxon>
    </lineage>
</organism>
<proteinExistence type="predicted"/>
<evidence type="ECO:0000313" key="1">
    <source>
        <dbReference type="EMBL" id="CCU55851.1"/>
    </source>
</evidence>
<evidence type="ECO:0000313" key="2">
    <source>
        <dbReference type="Proteomes" id="UP000792220"/>
    </source>
</evidence>
<dbReference type="InterPro" id="IPR043472">
    <property type="entry name" value="Macro_dom-like"/>
</dbReference>
<sequence length="139" mass="16570">MRIEHINEDFSLTDLNYNIITFITSDFILCKDKYLIFIKKKYNSIKELKKQKKKSGEVAYIYKNNKYIFYIIISDYIENSINVVTILKALCSLKKIIECLKITDIMTSHSHVEDTYDSKLIYNYLKEIMPEDLNLYLLL</sequence>
<accession>A0A916KPV9</accession>
<organismHost>
    <name type="scientific">Choristoneura fumiferana</name>
    <name type="common">Spruce budworm moth</name>
    <name type="synonym">Archips fumiferana</name>
    <dbReference type="NCBI Taxonomy" id="7141"/>
</organismHost>
<dbReference type="KEGG" id="vg:15613273"/>
<dbReference type="Gene3D" id="3.40.220.10">
    <property type="entry name" value="Leucine Aminopeptidase, subunit E, domain 1"/>
    <property type="match status" value="1"/>
</dbReference>
<dbReference type="GeneID" id="15613273"/>